<dbReference type="EMBL" id="VDUZ01000071">
    <property type="protein sequence ID" value="TXL69836.1"/>
    <property type="molecule type" value="Genomic_DNA"/>
</dbReference>
<protein>
    <submittedName>
        <fullName evidence="2">Sulfatase</fullName>
    </submittedName>
</protein>
<feature type="domain" description="Sulfatase N-terminal" evidence="1">
    <location>
        <begin position="57"/>
        <end position="412"/>
    </location>
</feature>
<dbReference type="OrthoDB" id="9795675at2"/>
<dbReference type="PANTHER" id="PTHR46615">
    <property type="entry name" value="ARYLSULFATASE K"/>
    <property type="match status" value="1"/>
</dbReference>
<keyword evidence="3" id="KW-1185">Reference proteome</keyword>
<dbReference type="AlphaFoldDB" id="A0A5C8PA12"/>
<dbReference type="GO" id="GO:0004065">
    <property type="term" value="F:arylsulfatase activity"/>
    <property type="evidence" value="ECO:0007669"/>
    <property type="project" value="TreeGrafter"/>
</dbReference>
<dbReference type="Proteomes" id="UP000321638">
    <property type="component" value="Unassembled WGS sequence"/>
</dbReference>
<sequence length="594" mass="65411">MVEHERRPRRQTRRDFLAASAGVALSGSLLDVAFGSAQAQTRPAPAPATGGPRSGLNILFIFTDQERHQARWPKGLSLPGHERLAGAGVTFTNHQCPATMCTSSRAVMLTGLQTPDNGMFENLDVPWMRSLSFEHPTIGHMLRKSGYYTAYKGKWHLSREFDTRSVEQFMTPNMEKYGFADNFSPGDLIGHTLGGYSYDHITAGSAINWLRTKGRPLSDDGKPWCMFVSFVNPHDIMYFNTDRPGQSVQDTGKLRLHAARAPEHALYKATWDVPVPASLRQPFDAPGRPRAHGEFDRIWDYILGNVPLEEERWRRFNDYYINCIRNVDRSLEALLAELEALGLAGNTIVVFTADHGEMAGAHGLRGKGPFAYQETNRLPLAIVHPDVKGGQQCKSLSSHIDFAPTLLAMAGVAPDAAAAAAGRALPGKDLSPLLTDPGSRAIDAARPATLFTYSGLASNDSSVFDFAAKSAAAGKDPKEEARKQGFRPDLKKRGSVRSAFDGRYRFTRYFAPVDHNSPTTLDELFRWNDVELYDLASDPDELINLAVDRGKNDALLTTMNGKLEAVIKAEIGKDDGRELPEIAGITWGIDKVDL</sequence>
<dbReference type="InterPro" id="IPR051849">
    <property type="entry name" value="GAG-degrading_sulfatase"/>
</dbReference>
<dbReference type="PROSITE" id="PS51318">
    <property type="entry name" value="TAT"/>
    <property type="match status" value="1"/>
</dbReference>
<proteinExistence type="predicted"/>
<comment type="caution">
    <text evidence="2">The sequence shown here is derived from an EMBL/GenBank/DDBJ whole genome shotgun (WGS) entry which is preliminary data.</text>
</comment>
<dbReference type="InterPro" id="IPR017850">
    <property type="entry name" value="Alkaline_phosphatase_core_sf"/>
</dbReference>
<dbReference type="InterPro" id="IPR000917">
    <property type="entry name" value="Sulfatase_N"/>
</dbReference>
<dbReference type="InterPro" id="IPR006311">
    <property type="entry name" value="TAT_signal"/>
</dbReference>
<organism evidence="2 3">
    <name type="scientific">Vineibacter terrae</name>
    <dbReference type="NCBI Taxonomy" id="2586908"/>
    <lineage>
        <taxon>Bacteria</taxon>
        <taxon>Pseudomonadati</taxon>
        <taxon>Pseudomonadota</taxon>
        <taxon>Alphaproteobacteria</taxon>
        <taxon>Hyphomicrobiales</taxon>
        <taxon>Vineibacter</taxon>
    </lineage>
</organism>
<dbReference type="GO" id="GO:0015024">
    <property type="term" value="F:glucuronate-2-sulfatase activity"/>
    <property type="evidence" value="ECO:0007669"/>
    <property type="project" value="TreeGrafter"/>
</dbReference>
<evidence type="ECO:0000313" key="3">
    <source>
        <dbReference type="Proteomes" id="UP000321638"/>
    </source>
</evidence>
<evidence type="ECO:0000259" key="1">
    <source>
        <dbReference type="Pfam" id="PF00884"/>
    </source>
</evidence>
<dbReference type="Pfam" id="PF00884">
    <property type="entry name" value="Sulfatase"/>
    <property type="match status" value="1"/>
</dbReference>
<dbReference type="SUPFAM" id="SSF53649">
    <property type="entry name" value="Alkaline phosphatase-like"/>
    <property type="match status" value="1"/>
</dbReference>
<dbReference type="PANTHER" id="PTHR46615:SF1">
    <property type="entry name" value="ARYLSULFATASE K"/>
    <property type="match status" value="1"/>
</dbReference>
<dbReference type="RefSeq" id="WP_147852119.1">
    <property type="nucleotide sequence ID" value="NZ_VDUZ01000071.1"/>
</dbReference>
<dbReference type="Gene3D" id="3.40.720.10">
    <property type="entry name" value="Alkaline Phosphatase, subunit A"/>
    <property type="match status" value="1"/>
</dbReference>
<reference evidence="2 3" key="1">
    <citation type="submission" date="2019-06" db="EMBL/GenBank/DDBJ databases">
        <title>New taxonomy in bacterial strain CC-CFT640, isolated from vineyard.</title>
        <authorList>
            <person name="Lin S.-Y."/>
            <person name="Tsai C.-F."/>
            <person name="Young C.-C."/>
        </authorList>
    </citation>
    <scope>NUCLEOTIDE SEQUENCE [LARGE SCALE GENOMIC DNA]</scope>
    <source>
        <strain evidence="2 3">CC-CFT640</strain>
    </source>
</reference>
<gene>
    <name evidence="2" type="ORF">FHP25_37420</name>
</gene>
<evidence type="ECO:0000313" key="2">
    <source>
        <dbReference type="EMBL" id="TXL69836.1"/>
    </source>
</evidence>
<dbReference type="CDD" id="cd16035">
    <property type="entry name" value="sulfatase_like"/>
    <property type="match status" value="1"/>
</dbReference>
<accession>A0A5C8PA12</accession>
<name>A0A5C8PA12_9HYPH</name>